<evidence type="ECO:0000313" key="2">
    <source>
        <dbReference type="Proteomes" id="UP000585614"/>
    </source>
</evidence>
<accession>A0A7J8AG85</accession>
<sequence length="156" mass="16988">MTRQMKKPTAVAWEAPEHRGFRPVELGVRPPEAPEPQTVGMLRRLPLVGMMDHHLHRQPLCPLEGGGRAGTSQLLITPIQESPSVTSLGDCHAGSSMGFWSSGVRNRGQRRIEVCVFSISSHTALLGQQVEGNMDLHPGVLDAVEPRMGHRGLGHP</sequence>
<dbReference type="Proteomes" id="UP000585614">
    <property type="component" value="Unassembled WGS sequence"/>
</dbReference>
<protein>
    <submittedName>
        <fullName evidence="1">Uncharacterized protein</fullName>
    </submittedName>
</protein>
<dbReference type="AlphaFoldDB" id="A0A7J8AG85"/>
<dbReference type="EMBL" id="JACAGC010000002">
    <property type="protein sequence ID" value="KAF6385060.1"/>
    <property type="molecule type" value="Genomic_DNA"/>
</dbReference>
<comment type="caution">
    <text evidence="1">The sequence shown here is derived from an EMBL/GenBank/DDBJ whole genome shotgun (WGS) entry which is preliminary data.</text>
</comment>
<evidence type="ECO:0000313" key="1">
    <source>
        <dbReference type="EMBL" id="KAF6385060.1"/>
    </source>
</evidence>
<gene>
    <name evidence="1" type="ORF">mRhiFer1_008883</name>
</gene>
<organism evidence="1 2">
    <name type="scientific">Rhinolophus ferrumequinum</name>
    <name type="common">Greater horseshoe bat</name>
    <dbReference type="NCBI Taxonomy" id="59479"/>
    <lineage>
        <taxon>Eukaryota</taxon>
        <taxon>Metazoa</taxon>
        <taxon>Chordata</taxon>
        <taxon>Craniata</taxon>
        <taxon>Vertebrata</taxon>
        <taxon>Euteleostomi</taxon>
        <taxon>Mammalia</taxon>
        <taxon>Eutheria</taxon>
        <taxon>Laurasiatheria</taxon>
        <taxon>Chiroptera</taxon>
        <taxon>Yinpterochiroptera</taxon>
        <taxon>Rhinolophoidea</taxon>
        <taxon>Rhinolophidae</taxon>
        <taxon>Rhinolophinae</taxon>
        <taxon>Rhinolophus</taxon>
    </lineage>
</organism>
<name>A0A7J8AG85_RHIFE</name>
<proteinExistence type="predicted"/>
<reference evidence="1 2" key="1">
    <citation type="journal article" date="2020" name="Nature">
        <title>Six reference-quality genomes reveal evolution of bat adaptations.</title>
        <authorList>
            <person name="Jebb D."/>
            <person name="Huang Z."/>
            <person name="Pippel M."/>
            <person name="Hughes G.M."/>
            <person name="Lavrichenko K."/>
            <person name="Devanna P."/>
            <person name="Winkler S."/>
            <person name="Jermiin L.S."/>
            <person name="Skirmuntt E.C."/>
            <person name="Katzourakis A."/>
            <person name="Burkitt-Gray L."/>
            <person name="Ray D.A."/>
            <person name="Sullivan K.A.M."/>
            <person name="Roscito J.G."/>
            <person name="Kirilenko B.M."/>
            <person name="Davalos L.M."/>
            <person name="Corthals A.P."/>
            <person name="Power M.L."/>
            <person name="Jones G."/>
            <person name="Ransome R.D."/>
            <person name="Dechmann D.K.N."/>
            <person name="Locatelli A.G."/>
            <person name="Puechmaille S.J."/>
            <person name="Fedrigo O."/>
            <person name="Jarvis E.D."/>
            <person name="Hiller M."/>
            <person name="Vernes S.C."/>
            <person name="Myers E.W."/>
            <person name="Teeling E.C."/>
        </authorList>
    </citation>
    <scope>NUCLEOTIDE SEQUENCE [LARGE SCALE GENOMIC DNA]</scope>
    <source>
        <strain evidence="1">MRhiFer1</strain>
        <tissue evidence="1">Lung</tissue>
    </source>
</reference>